<dbReference type="AlphaFoldDB" id="A0A8H6ZEP3"/>
<reference evidence="1" key="1">
    <citation type="submission" date="2020-05" db="EMBL/GenBank/DDBJ databases">
        <title>Mycena genomes resolve the evolution of fungal bioluminescence.</title>
        <authorList>
            <person name="Tsai I.J."/>
        </authorList>
    </citation>
    <scope>NUCLEOTIDE SEQUENCE</scope>
    <source>
        <strain evidence="1">160909Yilan</strain>
    </source>
</reference>
<dbReference type="Proteomes" id="UP000623467">
    <property type="component" value="Unassembled WGS sequence"/>
</dbReference>
<evidence type="ECO:0000313" key="2">
    <source>
        <dbReference type="Proteomes" id="UP000623467"/>
    </source>
</evidence>
<dbReference type="EMBL" id="JACAZH010000001">
    <property type="protein sequence ID" value="KAF7377640.1"/>
    <property type="molecule type" value="Genomic_DNA"/>
</dbReference>
<name>A0A8H6ZEP3_9AGAR</name>
<dbReference type="OrthoDB" id="2788229at2759"/>
<gene>
    <name evidence="1" type="ORF">MSAN_00186800</name>
</gene>
<dbReference type="InterPro" id="IPR032675">
    <property type="entry name" value="LRR_dom_sf"/>
</dbReference>
<comment type="caution">
    <text evidence="1">The sequence shown here is derived from an EMBL/GenBank/DDBJ whole genome shotgun (WGS) entry which is preliminary data.</text>
</comment>
<organism evidence="1 2">
    <name type="scientific">Mycena sanguinolenta</name>
    <dbReference type="NCBI Taxonomy" id="230812"/>
    <lineage>
        <taxon>Eukaryota</taxon>
        <taxon>Fungi</taxon>
        <taxon>Dikarya</taxon>
        <taxon>Basidiomycota</taxon>
        <taxon>Agaricomycotina</taxon>
        <taxon>Agaricomycetes</taxon>
        <taxon>Agaricomycetidae</taxon>
        <taxon>Agaricales</taxon>
        <taxon>Marasmiineae</taxon>
        <taxon>Mycenaceae</taxon>
        <taxon>Mycena</taxon>
    </lineage>
</organism>
<dbReference type="SUPFAM" id="SSF52047">
    <property type="entry name" value="RNI-like"/>
    <property type="match status" value="1"/>
</dbReference>
<accession>A0A8H6ZEP3</accession>
<evidence type="ECO:0000313" key="1">
    <source>
        <dbReference type="EMBL" id="KAF7377640.1"/>
    </source>
</evidence>
<keyword evidence="2" id="KW-1185">Reference proteome</keyword>
<protein>
    <submittedName>
        <fullName evidence="1">Uncharacterized protein</fullName>
    </submittedName>
</protein>
<sequence length="375" mass="41757">MRIGSKLPQELVDMTIDCLGGHSASLKACSLVSRAWISRSRSCLFETCFITPENVLAFRDLMRSPCCTFIRHIRSIQAERRHGHKNDGCFSEIAPNLRLLENVRSLKLMIINRTNDDVFFLTGFMTAFPNVTHLVITGHLQGGEVSFSQPVPLFEMICLFPSLQSLHIPMISGTLADPPASAVPPPRLHILNLGLHSPPPILAWLRAFGHLPNIRKLVLAGVQQSDIPYICEPIQELGSALHHLEIKKNPLGTRWLSTAVQILELFTSVPFPHLKTLVIRDLSAGTLNSSNELTEAMMRITAPALESLSFTFDLLFCRGKNWTMLDTFLSPAQFPRLRNVMLQPNSPGDYHATFQFLRTALPLLTASGLLALELP</sequence>
<dbReference type="Gene3D" id="3.80.10.10">
    <property type="entry name" value="Ribonuclease Inhibitor"/>
    <property type="match status" value="1"/>
</dbReference>
<proteinExistence type="predicted"/>